<feature type="transmembrane region" description="Helical" evidence="2">
    <location>
        <begin position="53"/>
        <end position="70"/>
    </location>
</feature>
<feature type="region of interest" description="Disordered" evidence="1">
    <location>
        <begin position="381"/>
        <end position="422"/>
    </location>
</feature>
<feature type="transmembrane region" description="Helical" evidence="2">
    <location>
        <begin position="297"/>
        <end position="319"/>
    </location>
</feature>
<keyword evidence="2" id="KW-1133">Transmembrane helix</keyword>
<gene>
    <name evidence="3" type="ORF">BXZ70DRAFT_520279</name>
</gene>
<feature type="compositionally biased region" description="Pro residues" evidence="1">
    <location>
        <begin position="403"/>
        <end position="412"/>
    </location>
</feature>
<organism evidence="3 4">
    <name type="scientific">Cristinia sonorae</name>
    <dbReference type="NCBI Taxonomy" id="1940300"/>
    <lineage>
        <taxon>Eukaryota</taxon>
        <taxon>Fungi</taxon>
        <taxon>Dikarya</taxon>
        <taxon>Basidiomycota</taxon>
        <taxon>Agaricomycotina</taxon>
        <taxon>Agaricomycetes</taxon>
        <taxon>Agaricomycetidae</taxon>
        <taxon>Agaricales</taxon>
        <taxon>Pleurotineae</taxon>
        <taxon>Stephanosporaceae</taxon>
        <taxon>Cristinia</taxon>
    </lineage>
</organism>
<keyword evidence="2" id="KW-0812">Transmembrane</keyword>
<feature type="compositionally biased region" description="Polar residues" evidence="1">
    <location>
        <begin position="348"/>
        <end position="357"/>
    </location>
</feature>
<evidence type="ECO:0000313" key="4">
    <source>
        <dbReference type="Proteomes" id="UP000813824"/>
    </source>
</evidence>
<dbReference type="Proteomes" id="UP000813824">
    <property type="component" value="Unassembled WGS sequence"/>
</dbReference>
<feature type="region of interest" description="Disordered" evidence="1">
    <location>
        <begin position="454"/>
        <end position="474"/>
    </location>
</feature>
<protein>
    <submittedName>
        <fullName evidence="3">Uncharacterized protein</fullName>
    </submittedName>
</protein>
<feature type="compositionally biased region" description="Low complexity" evidence="1">
    <location>
        <begin position="413"/>
        <end position="422"/>
    </location>
</feature>
<keyword evidence="4" id="KW-1185">Reference proteome</keyword>
<name>A0A8K0UV08_9AGAR</name>
<keyword evidence="2" id="KW-0472">Membrane</keyword>
<reference evidence="3" key="1">
    <citation type="journal article" date="2021" name="New Phytol.">
        <title>Evolutionary innovations through gain and loss of genes in the ectomycorrhizal Boletales.</title>
        <authorList>
            <person name="Wu G."/>
            <person name="Miyauchi S."/>
            <person name="Morin E."/>
            <person name="Kuo A."/>
            <person name="Drula E."/>
            <person name="Varga T."/>
            <person name="Kohler A."/>
            <person name="Feng B."/>
            <person name="Cao Y."/>
            <person name="Lipzen A."/>
            <person name="Daum C."/>
            <person name="Hundley H."/>
            <person name="Pangilinan J."/>
            <person name="Johnson J."/>
            <person name="Barry K."/>
            <person name="LaButti K."/>
            <person name="Ng V."/>
            <person name="Ahrendt S."/>
            <person name="Min B."/>
            <person name="Choi I.G."/>
            <person name="Park H."/>
            <person name="Plett J.M."/>
            <person name="Magnuson J."/>
            <person name="Spatafora J.W."/>
            <person name="Nagy L.G."/>
            <person name="Henrissat B."/>
            <person name="Grigoriev I.V."/>
            <person name="Yang Z.L."/>
            <person name="Xu J."/>
            <person name="Martin F.M."/>
        </authorList>
    </citation>
    <scope>NUCLEOTIDE SEQUENCE</scope>
    <source>
        <strain evidence="3">KKN 215</strain>
    </source>
</reference>
<dbReference type="EMBL" id="JAEVFJ010000004">
    <property type="protein sequence ID" value="KAH8105350.1"/>
    <property type="molecule type" value="Genomic_DNA"/>
</dbReference>
<feature type="transmembrane region" description="Helical" evidence="2">
    <location>
        <begin position="20"/>
        <end position="41"/>
    </location>
</feature>
<evidence type="ECO:0000256" key="2">
    <source>
        <dbReference type="SAM" id="Phobius"/>
    </source>
</evidence>
<evidence type="ECO:0000256" key="1">
    <source>
        <dbReference type="SAM" id="MobiDB-lite"/>
    </source>
</evidence>
<proteinExistence type="predicted"/>
<accession>A0A8K0UV08</accession>
<feature type="region of interest" description="Disordered" evidence="1">
    <location>
        <begin position="340"/>
        <end position="364"/>
    </location>
</feature>
<dbReference type="AlphaFoldDB" id="A0A8K0UV08"/>
<comment type="caution">
    <text evidence="3">The sequence shown here is derived from an EMBL/GenBank/DDBJ whole genome shotgun (WGS) entry which is preliminary data.</text>
</comment>
<evidence type="ECO:0000313" key="3">
    <source>
        <dbReference type="EMBL" id="KAH8105350.1"/>
    </source>
</evidence>
<sequence length="474" mass="50693">MSQMGMHMKSPSNSQHKSAFFTNMSLLPLPIAISFVALALNYSRSSRSHMLQLILLSTFTLLTILVSVHADELAIDQNRNIFQPVDDWWQDGNQMVTNKKEAQAILPFTGIGISVHAFPKDLGNGTKGQSATFSITSSGKEVTSGSWSPDPESLVFGKGYKLYDSHDVLPLDEYKILVTNTGVSLAIKSFNISQESIITNSSATPSGTAVMGIAVTTPQSILPTTTTETRTTLISTFISVVAGPTIIPNLTIADSGGVKAPTTNQTSTIMRTTPGLLPSDNIAAEKATLDQLPTKTVVFIVVGISIAFFLVLVALCVAWRRQTTRSSKIANPLTTPLCDAITGIEPSETPTSGPSMTEKTDRRPADLRLLWDNLRINRIPGPLTTPIPSPLEFDSRPSTQPTPATPPAPPSPGVRLSDSGSESSLLGTQLVINESGEVARASRTWTTALSASETLPSYTHSGPPAYTFGNKNRV</sequence>